<dbReference type="SUPFAM" id="SSF46565">
    <property type="entry name" value="Chaperone J-domain"/>
    <property type="match status" value="1"/>
</dbReference>
<dbReference type="SUPFAM" id="SSF158682">
    <property type="entry name" value="TerB-like"/>
    <property type="match status" value="1"/>
</dbReference>
<evidence type="ECO:0000256" key="1">
    <source>
        <dbReference type="ARBA" id="ARBA00023186"/>
    </source>
</evidence>
<dbReference type="EMBL" id="JABMOJ010000061">
    <property type="protein sequence ID" value="NQV64053.1"/>
    <property type="molecule type" value="Genomic_DNA"/>
</dbReference>
<dbReference type="InterPro" id="IPR007791">
    <property type="entry name" value="DjlA_N"/>
</dbReference>
<keyword evidence="1" id="KW-0143">Chaperone</keyword>
<dbReference type="PRINTS" id="PR00625">
    <property type="entry name" value="JDOMAIN"/>
</dbReference>
<dbReference type="InterPro" id="IPR029024">
    <property type="entry name" value="TerB-like"/>
</dbReference>
<comment type="caution">
    <text evidence="3">The sequence shown here is derived from an EMBL/GenBank/DDBJ whole genome shotgun (WGS) entry which is preliminary data.</text>
</comment>
<gene>
    <name evidence="3" type="ORF">HQ497_01695</name>
</gene>
<reference evidence="3" key="1">
    <citation type="submission" date="2020-05" db="EMBL/GenBank/DDBJ databases">
        <title>Sulfur intermediates as new biogeochemical hubs in an aquatic model microbial ecosystem.</title>
        <authorList>
            <person name="Vigneron A."/>
        </authorList>
    </citation>
    <scope>NUCLEOTIDE SEQUENCE</scope>
    <source>
        <strain evidence="3">Bin.250</strain>
    </source>
</reference>
<dbReference type="InterPro" id="IPR001623">
    <property type="entry name" value="DnaJ_domain"/>
</dbReference>
<proteinExistence type="predicted"/>
<evidence type="ECO:0000313" key="3">
    <source>
        <dbReference type="EMBL" id="NQV64053.1"/>
    </source>
</evidence>
<dbReference type="Pfam" id="PF00226">
    <property type="entry name" value="DnaJ"/>
    <property type="match status" value="1"/>
</dbReference>
<evidence type="ECO:0000313" key="4">
    <source>
        <dbReference type="Proteomes" id="UP000754644"/>
    </source>
</evidence>
<feature type="domain" description="J" evidence="2">
    <location>
        <begin position="112"/>
        <end position="176"/>
    </location>
</feature>
<feature type="non-terminal residue" evidence="3">
    <location>
        <position position="1"/>
    </location>
</feature>
<sequence length="179" mass="20374">SQAEVDVIDRVMRENLRLDAQARKLAIQIFNAAKDSEATFESFAQQFQQEFGSVRVVKESLVDLLLLVAYADGTLHAAEEKLLLQAVRIFQLENHYEQIKSRFTGSNNDLSRCFQILGCKPTDELKAIKANYRKLAMEYHPDRVLANGMSPELASVAEEKFKEIQNAFDVIEKHKRLAS</sequence>
<dbReference type="InterPro" id="IPR036869">
    <property type="entry name" value="J_dom_sf"/>
</dbReference>
<dbReference type="Pfam" id="PF05099">
    <property type="entry name" value="TerB"/>
    <property type="match status" value="1"/>
</dbReference>
<dbReference type="SMART" id="SM00271">
    <property type="entry name" value="DnaJ"/>
    <property type="match status" value="1"/>
</dbReference>
<dbReference type="PROSITE" id="PS50076">
    <property type="entry name" value="DNAJ_2"/>
    <property type="match status" value="1"/>
</dbReference>
<dbReference type="PANTHER" id="PTHR24074">
    <property type="entry name" value="CO-CHAPERONE PROTEIN DJLA"/>
    <property type="match status" value="1"/>
</dbReference>
<dbReference type="CDD" id="cd06257">
    <property type="entry name" value="DnaJ"/>
    <property type="match status" value="1"/>
</dbReference>
<protein>
    <submittedName>
        <fullName evidence="3">TerB family tellurite resistance protein</fullName>
    </submittedName>
</protein>
<accession>A0A972VTM7</accession>
<organism evidence="3 4">
    <name type="scientific">SAR86 cluster bacterium</name>
    <dbReference type="NCBI Taxonomy" id="2030880"/>
    <lineage>
        <taxon>Bacteria</taxon>
        <taxon>Pseudomonadati</taxon>
        <taxon>Pseudomonadota</taxon>
        <taxon>Gammaproteobacteria</taxon>
        <taxon>SAR86 cluster</taxon>
    </lineage>
</organism>
<dbReference type="Gene3D" id="1.10.287.110">
    <property type="entry name" value="DnaJ domain"/>
    <property type="match status" value="1"/>
</dbReference>
<dbReference type="Gene3D" id="1.10.3680.10">
    <property type="entry name" value="TerB-like"/>
    <property type="match status" value="1"/>
</dbReference>
<name>A0A972VTM7_9GAMM</name>
<dbReference type="InterPro" id="IPR050817">
    <property type="entry name" value="DjlA_DnaK_co-chaperone"/>
</dbReference>
<dbReference type="Proteomes" id="UP000754644">
    <property type="component" value="Unassembled WGS sequence"/>
</dbReference>
<evidence type="ECO:0000259" key="2">
    <source>
        <dbReference type="PROSITE" id="PS50076"/>
    </source>
</evidence>
<dbReference type="AlphaFoldDB" id="A0A972VTM7"/>